<dbReference type="SUPFAM" id="SSF51206">
    <property type="entry name" value="cAMP-binding domain-like"/>
    <property type="match status" value="2"/>
</dbReference>
<dbReference type="Pfam" id="PF00027">
    <property type="entry name" value="cNMP_binding"/>
    <property type="match status" value="1"/>
</dbReference>
<proteinExistence type="predicted"/>
<evidence type="ECO:0000313" key="2">
    <source>
        <dbReference type="EMBL" id="JAS07006.1"/>
    </source>
</evidence>
<dbReference type="AlphaFoldDB" id="A0A1B6C0H4"/>
<dbReference type="Gene3D" id="2.60.120.10">
    <property type="entry name" value="Jelly Rolls"/>
    <property type="match status" value="2"/>
</dbReference>
<name>A0A1B6C0H4_9HEMI</name>
<dbReference type="EMBL" id="GEDC01030292">
    <property type="protein sequence ID" value="JAS07006.1"/>
    <property type="molecule type" value="Transcribed_RNA"/>
</dbReference>
<sequence>MASSLSVCGSIFSRRSRRQRTRKKKLSPKTKFRALVRQVIENASWLESLNYEGIKLGHSAKTNVRIIQSQIDKSGLKLGQEKVVLRKHPSLRTQEELEPLYRTLGRLKYFRLYPEEVYKQLIACSYYVYFKQDRTLIRQGHVSTFMAIILTGDVAIYITQTDPVFGNEFTEKVNSLTAGCVFGEVSLMYEGLRLATVITTSPVELLVIYKEDFNSVLHDTLESQWSEIIALMKKIPYFSSWDQKSIKDCCKIADVKHYEENDIIIGPKHEKKYVVQFISKGRCYVGQLFFIEKKGKTFELSKSQKRQKSYNENVRCIFMQTLVLSEGACLGIGEDLGSRSIIAQTRTTILRIPLYILEQRNCFRWKIFKMTQQIKFPTDEECFQQFLENRRWEDIVKCFMRDERRNKTNVTSINDVPAYIRAKAATFEETGKLGVKKGSIYRRDSGVFSRLKI</sequence>
<dbReference type="InterPro" id="IPR014710">
    <property type="entry name" value="RmlC-like_jellyroll"/>
</dbReference>
<accession>A0A1B6C0H4</accession>
<dbReference type="CDD" id="cd00038">
    <property type="entry name" value="CAP_ED"/>
    <property type="match status" value="1"/>
</dbReference>
<feature type="domain" description="Cyclic nucleotide-binding" evidence="1">
    <location>
        <begin position="109"/>
        <end position="234"/>
    </location>
</feature>
<gene>
    <name evidence="2" type="ORF">g.4652</name>
</gene>
<dbReference type="InterPro" id="IPR018490">
    <property type="entry name" value="cNMP-bd_dom_sf"/>
</dbReference>
<protein>
    <recommendedName>
        <fullName evidence="1">Cyclic nucleotide-binding domain-containing protein</fullName>
    </recommendedName>
</protein>
<evidence type="ECO:0000259" key="1">
    <source>
        <dbReference type="PROSITE" id="PS50042"/>
    </source>
</evidence>
<organism evidence="2">
    <name type="scientific">Clastoptera arizonana</name>
    <name type="common">Arizona spittle bug</name>
    <dbReference type="NCBI Taxonomy" id="38151"/>
    <lineage>
        <taxon>Eukaryota</taxon>
        <taxon>Metazoa</taxon>
        <taxon>Ecdysozoa</taxon>
        <taxon>Arthropoda</taxon>
        <taxon>Hexapoda</taxon>
        <taxon>Insecta</taxon>
        <taxon>Pterygota</taxon>
        <taxon>Neoptera</taxon>
        <taxon>Paraneoptera</taxon>
        <taxon>Hemiptera</taxon>
        <taxon>Auchenorrhyncha</taxon>
        <taxon>Cercopoidea</taxon>
        <taxon>Clastopteridae</taxon>
        <taxon>Clastoptera</taxon>
    </lineage>
</organism>
<dbReference type="PANTHER" id="PTHR23011:SF41">
    <property type="entry name" value="CYCLIC NUCLEOTIDE-BINDING DOMAIN-CONTAINING PROTEIN"/>
    <property type="match status" value="1"/>
</dbReference>
<dbReference type="PANTHER" id="PTHR23011">
    <property type="entry name" value="CYCLIC NUCLEOTIDE-BINDING DOMAIN CONTAINING PROTEIN"/>
    <property type="match status" value="1"/>
</dbReference>
<dbReference type="PROSITE" id="PS50042">
    <property type="entry name" value="CNMP_BINDING_3"/>
    <property type="match status" value="1"/>
</dbReference>
<reference evidence="2" key="1">
    <citation type="submission" date="2015-12" db="EMBL/GenBank/DDBJ databases">
        <title>De novo transcriptome assembly of four potential Pierce s Disease insect vectors from Arizona vineyards.</title>
        <authorList>
            <person name="Tassone E.E."/>
        </authorList>
    </citation>
    <scope>NUCLEOTIDE SEQUENCE</scope>
</reference>
<dbReference type="InterPro" id="IPR000595">
    <property type="entry name" value="cNMP-bd_dom"/>
</dbReference>
<dbReference type="SMART" id="SM00100">
    <property type="entry name" value="cNMP"/>
    <property type="match status" value="1"/>
</dbReference>